<protein>
    <submittedName>
        <fullName evidence="2">Uncharacterized protein</fullName>
    </submittedName>
</protein>
<keyword evidence="3" id="KW-1185">Reference proteome</keyword>
<reference evidence="2 3" key="1">
    <citation type="submission" date="2019-12" db="EMBL/GenBank/DDBJ databases">
        <title>A genome sequence resource for the geographically widespread anthracnose pathogen Colletotrichum asianum.</title>
        <authorList>
            <person name="Meng Y."/>
        </authorList>
    </citation>
    <scope>NUCLEOTIDE SEQUENCE [LARGE SCALE GENOMIC DNA]</scope>
    <source>
        <strain evidence="2 3">ICMP 18580</strain>
    </source>
</reference>
<feature type="region of interest" description="Disordered" evidence="1">
    <location>
        <begin position="289"/>
        <end position="309"/>
    </location>
</feature>
<dbReference type="EMBL" id="WOWK01000140">
    <property type="protein sequence ID" value="KAF0317018.1"/>
    <property type="molecule type" value="Genomic_DNA"/>
</dbReference>
<evidence type="ECO:0000313" key="3">
    <source>
        <dbReference type="Proteomes" id="UP000434172"/>
    </source>
</evidence>
<proteinExistence type="predicted"/>
<feature type="compositionally biased region" description="Basic and acidic residues" evidence="1">
    <location>
        <begin position="289"/>
        <end position="301"/>
    </location>
</feature>
<dbReference type="OrthoDB" id="10380461at2759"/>
<accession>A0A8H3ZFB4</accession>
<name>A0A8H3ZFB4_9PEZI</name>
<gene>
    <name evidence="2" type="ORF">GQ607_015740</name>
</gene>
<dbReference type="AlphaFoldDB" id="A0A8H3ZFB4"/>
<evidence type="ECO:0000256" key="1">
    <source>
        <dbReference type="SAM" id="MobiDB-lite"/>
    </source>
</evidence>
<evidence type="ECO:0000313" key="2">
    <source>
        <dbReference type="EMBL" id="KAF0317018.1"/>
    </source>
</evidence>
<organism evidence="2 3">
    <name type="scientific">Colletotrichum asianum</name>
    <dbReference type="NCBI Taxonomy" id="702518"/>
    <lineage>
        <taxon>Eukaryota</taxon>
        <taxon>Fungi</taxon>
        <taxon>Dikarya</taxon>
        <taxon>Ascomycota</taxon>
        <taxon>Pezizomycotina</taxon>
        <taxon>Sordariomycetes</taxon>
        <taxon>Hypocreomycetidae</taxon>
        <taxon>Glomerellales</taxon>
        <taxon>Glomerellaceae</taxon>
        <taxon>Colletotrichum</taxon>
        <taxon>Colletotrichum gloeosporioides species complex</taxon>
    </lineage>
</organism>
<dbReference type="Proteomes" id="UP000434172">
    <property type="component" value="Unassembled WGS sequence"/>
</dbReference>
<comment type="caution">
    <text evidence="2">The sequence shown here is derived from an EMBL/GenBank/DDBJ whole genome shotgun (WGS) entry which is preliminary data.</text>
</comment>
<sequence length="350" mass="38464">MADDTKPHDRALIKKYPFTQKATHDNFAAFVDQTPATSKEVAAFHVHGHATATGVVKAYADSGVEVKTAHLHYQAKLALLEDHWHGNGTPTERPGYITQAMLESSAGFTAKSARRALELFRDYHQIKGPKRKQAKSLKEDTPDASSIEIFRRDKNASQISEPTLDTNADPKDPLFDEYQAQAADLKVAIEPTQTMNADLSGLSPAGASMPLLDSMMTEDLGPSTDIFDPSAIMQQDPYDSEESCISADGIIRHILGRPGIDVEPVTAAERGIAEAARAREVKKEEAKAKRRQNLAEKKEAALEMTEEEKTDAYADALAKEAEKIGRKLGLPASKRRKVVRDARDAVYRNL</sequence>